<comment type="caution">
    <text evidence="3">The sequence shown here is derived from an EMBL/GenBank/DDBJ whole genome shotgun (WGS) entry which is preliminary data.</text>
</comment>
<keyword evidence="1" id="KW-0472">Membrane</keyword>
<dbReference type="InterPro" id="IPR012338">
    <property type="entry name" value="Beta-lactam/transpept-like"/>
</dbReference>
<dbReference type="InterPro" id="IPR001466">
    <property type="entry name" value="Beta-lactam-related"/>
</dbReference>
<gene>
    <name evidence="3" type="ORF">HD594_003088</name>
</gene>
<dbReference type="Gene3D" id="3.40.710.10">
    <property type="entry name" value="DD-peptidase/beta-lactamase superfamily"/>
    <property type="match status" value="1"/>
</dbReference>
<accession>A0A7X0KW01</accession>
<sequence length="556" mass="57430">MAEFSGTPRTREAGVVVWAAMDTSPVHGGSRRAGGVAALAFALAAMACALSTGSAVAAVDDDEEAGPDAPAAWAAPATIDRFLQERRSDLLLAGLAVVVIADGEVRFSGAYGDGGSNAPEIMLDTPFVLGSTSKQFTGLVVQRLIVDGLLGLDDTLAVLAPDLLAEDAGPFGAVTISQLLSHRSGLGEAAGLEQWGIGADPGSIQLEAARVLATDPVSAPGEAYRYSNANYTVLGAVIEKVTRTSYERALQHLVLRPLGMTVTTSDVIDARGHGLAAGHYTWFGVANIVTSTTQSAAGAPSSSIMSSANDLTRLLQAHLGTSDVGDLEVALAAAREPIDVIDTDAAYASGWVVRPFTELADAGATTDAASLPRLWEHHGDSARSVSYLAFAPDLGLGVVLLSNTGDGIDQSRLPALTSDLLHTIAGTPPPERTADPLIAAAPVLMIAIPAIQLLAIGWLLVTLMLRARAGIARWAPVGFGAVVVLVTIVLAFIVVPAQTGAAPFDSRWWASVPDLVVAVAAMLILSLVMIALMIAVVRRTPQPARMPAIDAHPLRG</sequence>
<evidence type="ECO:0000259" key="2">
    <source>
        <dbReference type="Pfam" id="PF00144"/>
    </source>
</evidence>
<dbReference type="RefSeq" id="WP_271171140.1">
    <property type="nucleotide sequence ID" value="NZ_BAAAJR010000001.1"/>
</dbReference>
<dbReference type="EMBL" id="JACHML010000001">
    <property type="protein sequence ID" value="MBB6392775.1"/>
    <property type="molecule type" value="Genomic_DNA"/>
</dbReference>
<keyword evidence="1" id="KW-0812">Transmembrane</keyword>
<dbReference type="SUPFAM" id="SSF56601">
    <property type="entry name" value="beta-lactamase/transpeptidase-like"/>
    <property type="match status" value="1"/>
</dbReference>
<evidence type="ECO:0000313" key="3">
    <source>
        <dbReference type="EMBL" id="MBB6392775.1"/>
    </source>
</evidence>
<dbReference type="InterPro" id="IPR050491">
    <property type="entry name" value="AmpC-like"/>
</dbReference>
<feature type="transmembrane region" description="Helical" evidence="1">
    <location>
        <begin position="477"/>
        <end position="495"/>
    </location>
</feature>
<feature type="domain" description="Beta-lactamase-related" evidence="2">
    <location>
        <begin position="80"/>
        <end position="407"/>
    </location>
</feature>
<dbReference type="AlphaFoldDB" id="A0A7X0KW01"/>
<organism evidence="3 4">
    <name type="scientific">Microbacterium thalassium</name>
    <dbReference type="NCBI Taxonomy" id="362649"/>
    <lineage>
        <taxon>Bacteria</taxon>
        <taxon>Bacillati</taxon>
        <taxon>Actinomycetota</taxon>
        <taxon>Actinomycetes</taxon>
        <taxon>Micrococcales</taxon>
        <taxon>Microbacteriaceae</taxon>
        <taxon>Microbacterium</taxon>
    </lineage>
</organism>
<dbReference type="Pfam" id="PF00144">
    <property type="entry name" value="Beta-lactamase"/>
    <property type="match status" value="1"/>
</dbReference>
<feature type="transmembrane region" description="Helical" evidence="1">
    <location>
        <begin position="515"/>
        <end position="537"/>
    </location>
</feature>
<dbReference type="PANTHER" id="PTHR46825">
    <property type="entry name" value="D-ALANYL-D-ALANINE-CARBOXYPEPTIDASE/ENDOPEPTIDASE AMPH"/>
    <property type="match status" value="1"/>
</dbReference>
<proteinExistence type="predicted"/>
<reference evidence="3 4" key="1">
    <citation type="submission" date="2020-08" db="EMBL/GenBank/DDBJ databases">
        <title>Sequencing the genomes of 1000 actinobacteria strains.</title>
        <authorList>
            <person name="Klenk H.-P."/>
        </authorList>
    </citation>
    <scope>NUCLEOTIDE SEQUENCE [LARGE SCALE GENOMIC DNA]</scope>
    <source>
        <strain evidence="3 4">DSM 12511</strain>
    </source>
</reference>
<dbReference type="PANTHER" id="PTHR46825:SF9">
    <property type="entry name" value="BETA-LACTAMASE-RELATED DOMAIN-CONTAINING PROTEIN"/>
    <property type="match status" value="1"/>
</dbReference>
<evidence type="ECO:0000256" key="1">
    <source>
        <dbReference type="SAM" id="Phobius"/>
    </source>
</evidence>
<keyword evidence="1" id="KW-1133">Transmembrane helix</keyword>
<feature type="transmembrane region" description="Helical" evidence="1">
    <location>
        <begin position="437"/>
        <end position="465"/>
    </location>
</feature>
<dbReference type="Proteomes" id="UP000537775">
    <property type="component" value="Unassembled WGS sequence"/>
</dbReference>
<name>A0A7X0KW01_9MICO</name>
<evidence type="ECO:0000313" key="4">
    <source>
        <dbReference type="Proteomes" id="UP000537775"/>
    </source>
</evidence>
<protein>
    <submittedName>
        <fullName evidence="3">CubicO group peptidase (Beta-lactamase class C family)</fullName>
    </submittedName>
</protein>
<keyword evidence="4" id="KW-1185">Reference proteome</keyword>